<name>A0A5D3DRU8_CUCMM</name>
<dbReference type="AlphaFoldDB" id="A0A5D3DRU8"/>
<protein>
    <submittedName>
        <fullName evidence="2">NBS-LRR type resistance protein</fullName>
    </submittedName>
</protein>
<dbReference type="Proteomes" id="UP000321393">
    <property type="component" value="Unassembled WGS sequence"/>
</dbReference>
<gene>
    <name evidence="2" type="ORF">E5676_scaffold668G00150</name>
    <name evidence="1" type="ORF">E6C27_scaffold3921G00180</name>
</gene>
<evidence type="ECO:0000313" key="3">
    <source>
        <dbReference type="Proteomes" id="UP000321393"/>
    </source>
</evidence>
<dbReference type="EMBL" id="SSTD01003620">
    <property type="protein sequence ID" value="TYK26000.1"/>
    <property type="molecule type" value="Genomic_DNA"/>
</dbReference>
<evidence type="ECO:0000313" key="4">
    <source>
        <dbReference type="Proteomes" id="UP000321947"/>
    </source>
</evidence>
<dbReference type="Proteomes" id="UP000321947">
    <property type="component" value="Unassembled WGS sequence"/>
</dbReference>
<reference evidence="3 4" key="1">
    <citation type="submission" date="2019-08" db="EMBL/GenBank/DDBJ databases">
        <title>Draft genome sequences of two oriental melons (Cucumis melo L. var makuwa).</title>
        <authorList>
            <person name="Kwon S.-Y."/>
        </authorList>
    </citation>
    <scope>NUCLEOTIDE SEQUENCE [LARGE SCALE GENOMIC DNA]</scope>
    <source>
        <strain evidence="4">cv. Chang Bougi</strain>
        <strain evidence="3">cv. SW 3</strain>
        <tissue evidence="2">Leaf</tissue>
    </source>
</reference>
<dbReference type="EMBL" id="SSTE01019479">
    <property type="protein sequence ID" value="KAA0036648.1"/>
    <property type="molecule type" value="Genomic_DNA"/>
</dbReference>
<accession>A0A5D3DRU8</accession>
<organism evidence="2 4">
    <name type="scientific">Cucumis melo var. makuwa</name>
    <name type="common">Oriental melon</name>
    <dbReference type="NCBI Taxonomy" id="1194695"/>
    <lineage>
        <taxon>Eukaryota</taxon>
        <taxon>Viridiplantae</taxon>
        <taxon>Streptophyta</taxon>
        <taxon>Embryophyta</taxon>
        <taxon>Tracheophyta</taxon>
        <taxon>Spermatophyta</taxon>
        <taxon>Magnoliopsida</taxon>
        <taxon>eudicotyledons</taxon>
        <taxon>Gunneridae</taxon>
        <taxon>Pentapetalae</taxon>
        <taxon>rosids</taxon>
        <taxon>fabids</taxon>
        <taxon>Cucurbitales</taxon>
        <taxon>Cucurbitaceae</taxon>
        <taxon>Benincaseae</taxon>
        <taxon>Cucumis</taxon>
    </lineage>
</organism>
<evidence type="ECO:0000313" key="2">
    <source>
        <dbReference type="EMBL" id="TYK26000.1"/>
    </source>
</evidence>
<proteinExistence type="predicted"/>
<sequence length="205" mass="23215">MGVRRQRIHPGRQGQPTAMNRFVEHQMLSIFKELWATVTGTSKNTATLRRHVSTHYTYWWDVMRIDTTSVIIICVVHSSEQLNALTNKAASMIAAGRSHSYNDNTSSLSKEGSQSIVWSCSNKHTFETGHSYRRPQRMCMNEICETVLDRRPGYSKGLGWGPKPNARKTASAGSVMTSCSQSTIELQLRSELNKAKRVIEEQIRK</sequence>
<comment type="caution">
    <text evidence="2">The sequence shown here is derived from an EMBL/GenBank/DDBJ whole genome shotgun (WGS) entry which is preliminary data.</text>
</comment>
<evidence type="ECO:0000313" key="1">
    <source>
        <dbReference type="EMBL" id="KAA0036648.1"/>
    </source>
</evidence>